<evidence type="ECO:0000256" key="11">
    <source>
        <dbReference type="SAM" id="SignalP"/>
    </source>
</evidence>
<protein>
    <recommendedName>
        <fullName evidence="12">FAS1 domain-containing protein</fullName>
    </recommendedName>
</protein>
<evidence type="ECO:0000313" key="14">
    <source>
        <dbReference type="Proteomes" id="UP001054252"/>
    </source>
</evidence>
<accession>A0AAV5I6S5</accession>
<dbReference type="GO" id="GO:0009834">
    <property type="term" value="P:plant-type secondary cell wall biogenesis"/>
    <property type="evidence" value="ECO:0007669"/>
    <property type="project" value="UniProtKB-ARBA"/>
</dbReference>
<keyword evidence="6" id="KW-0654">Proteoglycan</keyword>
<gene>
    <name evidence="13" type="ORF">SLEP1_g7169</name>
</gene>
<dbReference type="FunFam" id="2.30.180.10:FF:000006">
    <property type="entry name" value="Fasciclin-like arabinogalactan protein 11"/>
    <property type="match status" value="1"/>
</dbReference>
<evidence type="ECO:0000259" key="12">
    <source>
        <dbReference type="PROSITE" id="PS50213"/>
    </source>
</evidence>
<dbReference type="Pfam" id="PF02469">
    <property type="entry name" value="Fasciclin"/>
    <property type="match status" value="1"/>
</dbReference>
<evidence type="ECO:0000313" key="13">
    <source>
        <dbReference type="EMBL" id="GKU93587.1"/>
    </source>
</evidence>
<comment type="similarity">
    <text evidence="2">Belongs to the fasciclin-like AGP family.</text>
</comment>
<evidence type="ECO:0000256" key="7">
    <source>
        <dbReference type="ARBA" id="ARBA00023136"/>
    </source>
</evidence>
<dbReference type="InterPro" id="IPR045003">
    <property type="entry name" value="FLA_A"/>
</dbReference>
<comment type="function">
    <text evidence="9">May be a cell surface adhesion protein.</text>
</comment>
<reference evidence="13 14" key="1">
    <citation type="journal article" date="2021" name="Commun. Biol.">
        <title>The genome of Shorea leprosula (Dipterocarpaceae) highlights the ecological relevance of drought in aseasonal tropical rainforests.</title>
        <authorList>
            <person name="Ng K.K.S."/>
            <person name="Kobayashi M.J."/>
            <person name="Fawcett J.A."/>
            <person name="Hatakeyama M."/>
            <person name="Paape T."/>
            <person name="Ng C.H."/>
            <person name="Ang C.C."/>
            <person name="Tnah L.H."/>
            <person name="Lee C.T."/>
            <person name="Nishiyama T."/>
            <person name="Sese J."/>
            <person name="O'Brien M.J."/>
            <person name="Copetti D."/>
            <person name="Mohd Noor M.I."/>
            <person name="Ong R.C."/>
            <person name="Putra M."/>
            <person name="Sireger I.Z."/>
            <person name="Indrioko S."/>
            <person name="Kosugi Y."/>
            <person name="Izuno A."/>
            <person name="Isagi Y."/>
            <person name="Lee S.L."/>
            <person name="Shimizu K.K."/>
        </authorList>
    </citation>
    <scope>NUCLEOTIDE SEQUENCE [LARGE SCALE GENOMIC DNA]</scope>
    <source>
        <strain evidence="13">214</strain>
    </source>
</reference>
<evidence type="ECO:0000256" key="4">
    <source>
        <dbReference type="ARBA" id="ARBA00022622"/>
    </source>
</evidence>
<dbReference type="Gene3D" id="2.30.180.10">
    <property type="entry name" value="FAS1 domain"/>
    <property type="match status" value="1"/>
</dbReference>
<feature type="chain" id="PRO_5043461788" description="FAS1 domain-containing protein" evidence="11">
    <location>
        <begin position="26"/>
        <end position="288"/>
    </location>
</feature>
<evidence type="ECO:0000256" key="3">
    <source>
        <dbReference type="ARBA" id="ARBA00022475"/>
    </source>
</evidence>
<comment type="caution">
    <text evidence="13">The sequence shown here is derived from an EMBL/GenBank/DDBJ whole genome shotgun (WGS) entry which is preliminary data.</text>
</comment>
<comment type="subcellular location">
    <subcellularLocation>
        <location evidence="1">Cell membrane</location>
        <topology evidence="1">Lipid-anchor</topology>
        <topology evidence="1">GPI-anchor</topology>
    </subcellularLocation>
</comment>
<dbReference type="InterPro" id="IPR036378">
    <property type="entry name" value="FAS1_dom_sf"/>
</dbReference>
<name>A0AAV5I6S5_9ROSI</name>
<dbReference type="PANTHER" id="PTHR32077:SF59">
    <property type="entry name" value="FASCICLIN-LIKE ARABINOGALACTAN PROTEIN 12"/>
    <property type="match status" value="1"/>
</dbReference>
<evidence type="ECO:0000256" key="6">
    <source>
        <dbReference type="ARBA" id="ARBA00022974"/>
    </source>
</evidence>
<evidence type="ECO:0000256" key="10">
    <source>
        <dbReference type="SAM" id="MobiDB-lite"/>
    </source>
</evidence>
<keyword evidence="4" id="KW-0336">GPI-anchor</keyword>
<dbReference type="EMBL" id="BPVZ01000007">
    <property type="protein sequence ID" value="GKU93587.1"/>
    <property type="molecule type" value="Genomic_DNA"/>
</dbReference>
<dbReference type="SMART" id="SM00554">
    <property type="entry name" value="FAS1"/>
    <property type="match status" value="1"/>
</dbReference>
<evidence type="ECO:0000256" key="1">
    <source>
        <dbReference type="ARBA" id="ARBA00004609"/>
    </source>
</evidence>
<feature type="region of interest" description="Disordered" evidence="10">
    <location>
        <begin position="238"/>
        <end position="258"/>
    </location>
</feature>
<evidence type="ECO:0000256" key="8">
    <source>
        <dbReference type="ARBA" id="ARBA00023180"/>
    </source>
</evidence>
<feature type="signal peptide" evidence="11">
    <location>
        <begin position="1"/>
        <end position="25"/>
    </location>
</feature>
<keyword evidence="8" id="KW-0325">Glycoprotein</keyword>
<evidence type="ECO:0000256" key="5">
    <source>
        <dbReference type="ARBA" id="ARBA00022729"/>
    </source>
</evidence>
<sequence>MEQLLFRTLPFLLLLVFLHSSQTLAQGPAAAPTTAPAPPAPVVAPAPPAPVAAPTPPAPAAAPIPPPPVAVPAPPVGAPSTGPTDVTKILQKAGQFVVFNRLLRATSEASQLYGQLNNTNNAYTIFAPTDNAFASLKSGTLNKLNDEEKTELVQFHIVPTYLTPSLFQTVSNPVSTQAGDSGPGRFQLNVTTVGTAVNLTSGLTNTSISGTVYTDGQLAIYQIDQVLLPLAIFGPKPPHAPAPAPADQGTKKKKSEADNSVSSAHGLSFAMQNVIFLGVISTLTAFCW</sequence>
<organism evidence="13 14">
    <name type="scientific">Rubroshorea leprosula</name>
    <dbReference type="NCBI Taxonomy" id="152421"/>
    <lineage>
        <taxon>Eukaryota</taxon>
        <taxon>Viridiplantae</taxon>
        <taxon>Streptophyta</taxon>
        <taxon>Embryophyta</taxon>
        <taxon>Tracheophyta</taxon>
        <taxon>Spermatophyta</taxon>
        <taxon>Magnoliopsida</taxon>
        <taxon>eudicotyledons</taxon>
        <taxon>Gunneridae</taxon>
        <taxon>Pentapetalae</taxon>
        <taxon>rosids</taxon>
        <taxon>malvids</taxon>
        <taxon>Malvales</taxon>
        <taxon>Dipterocarpaceae</taxon>
        <taxon>Rubroshorea</taxon>
    </lineage>
</organism>
<evidence type="ECO:0000256" key="2">
    <source>
        <dbReference type="ARBA" id="ARBA00007843"/>
    </source>
</evidence>
<dbReference type="GO" id="GO:0005886">
    <property type="term" value="C:plasma membrane"/>
    <property type="evidence" value="ECO:0007669"/>
    <property type="project" value="UniProtKB-SubCell"/>
</dbReference>
<keyword evidence="14" id="KW-1185">Reference proteome</keyword>
<dbReference type="PROSITE" id="PS50213">
    <property type="entry name" value="FAS1"/>
    <property type="match status" value="1"/>
</dbReference>
<keyword evidence="5 11" id="KW-0732">Signal</keyword>
<dbReference type="Proteomes" id="UP001054252">
    <property type="component" value="Unassembled WGS sequence"/>
</dbReference>
<dbReference type="PRINTS" id="PR01217">
    <property type="entry name" value="PRICHEXTENSN"/>
</dbReference>
<keyword evidence="4" id="KW-0449">Lipoprotein</keyword>
<proteinExistence type="inferred from homology"/>
<dbReference type="SUPFAM" id="SSF82153">
    <property type="entry name" value="FAS1 domain"/>
    <property type="match status" value="1"/>
</dbReference>
<dbReference type="GO" id="GO:0098552">
    <property type="term" value="C:side of membrane"/>
    <property type="evidence" value="ECO:0007669"/>
    <property type="project" value="UniProtKB-KW"/>
</dbReference>
<keyword evidence="7" id="KW-0472">Membrane</keyword>
<evidence type="ECO:0000256" key="9">
    <source>
        <dbReference type="ARBA" id="ARBA00024686"/>
    </source>
</evidence>
<dbReference type="AlphaFoldDB" id="A0AAV5I6S5"/>
<dbReference type="InterPro" id="IPR000782">
    <property type="entry name" value="FAS1_domain"/>
</dbReference>
<feature type="domain" description="FAS1" evidence="12">
    <location>
        <begin position="83"/>
        <end position="227"/>
    </location>
</feature>
<dbReference type="PANTHER" id="PTHR32077">
    <property type="entry name" value="FASCICLIN-LIKE ARABINOGALACTAN PROTEIN"/>
    <property type="match status" value="1"/>
</dbReference>
<keyword evidence="3" id="KW-1003">Cell membrane</keyword>